<dbReference type="GO" id="GO:0008270">
    <property type="term" value="F:zinc ion binding"/>
    <property type="evidence" value="ECO:0007669"/>
    <property type="project" value="UniProtKB-KW"/>
</dbReference>
<dbReference type="GO" id="GO:0048513">
    <property type="term" value="P:animal organ development"/>
    <property type="evidence" value="ECO:0007669"/>
    <property type="project" value="UniProtKB-ARBA"/>
</dbReference>
<dbReference type="SMART" id="SM00225">
    <property type="entry name" value="BTB"/>
    <property type="match status" value="1"/>
</dbReference>
<dbReference type="SUPFAM" id="SSF54695">
    <property type="entry name" value="POZ domain"/>
    <property type="match status" value="1"/>
</dbReference>
<evidence type="ECO:0000256" key="4">
    <source>
        <dbReference type="SAM" id="MobiDB-lite"/>
    </source>
</evidence>
<evidence type="ECO:0000256" key="2">
    <source>
        <dbReference type="ARBA" id="ARBA00023242"/>
    </source>
</evidence>
<name>A0AAV1J721_9NEOP</name>
<dbReference type="PANTHER" id="PTHR23110:SF107">
    <property type="entry name" value="SEX DETERMINATION PROTEIN FRUITLESS"/>
    <property type="match status" value="1"/>
</dbReference>
<evidence type="ECO:0000256" key="3">
    <source>
        <dbReference type="PROSITE-ProRule" id="PRU00042"/>
    </source>
</evidence>
<keyword evidence="3" id="KW-0862">Zinc</keyword>
<dbReference type="InterPro" id="IPR051095">
    <property type="entry name" value="Dros_DevTransReg"/>
</dbReference>
<evidence type="ECO:0000259" key="5">
    <source>
        <dbReference type="PROSITE" id="PS50097"/>
    </source>
</evidence>
<comment type="caution">
    <text evidence="7">The sequence shown here is derived from an EMBL/GenBank/DDBJ whole genome shotgun (WGS) entry which is preliminary data.</text>
</comment>
<dbReference type="PANTHER" id="PTHR23110">
    <property type="entry name" value="BTB DOMAIN TRANSCRIPTION FACTOR"/>
    <property type="match status" value="1"/>
</dbReference>
<dbReference type="AlphaFoldDB" id="A0AAV1J721"/>
<dbReference type="PROSITE" id="PS50097">
    <property type="entry name" value="BTB"/>
    <property type="match status" value="1"/>
</dbReference>
<dbReference type="InterPro" id="IPR011333">
    <property type="entry name" value="SKP1/BTB/POZ_sf"/>
</dbReference>
<dbReference type="GO" id="GO:0005634">
    <property type="term" value="C:nucleus"/>
    <property type="evidence" value="ECO:0007669"/>
    <property type="project" value="UniProtKB-SubCell"/>
</dbReference>
<evidence type="ECO:0008006" key="9">
    <source>
        <dbReference type="Google" id="ProtNLM"/>
    </source>
</evidence>
<dbReference type="PROSITE" id="PS00028">
    <property type="entry name" value="ZINC_FINGER_C2H2_1"/>
    <property type="match status" value="1"/>
</dbReference>
<dbReference type="GO" id="GO:0003006">
    <property type="term" value="P:developmental process involved in reproduction"/>
    <property type="evidence" value="ECO:0007669"/>
    <property type="project" value="UniProtKB-ARBA"/>
</dbReference>
<sequence>MEYVFQDELPSNYVAPAMQLRTYLNLLNDTGSGGVCDGKIFANARSLTLAPTMDQQFCLRWNNHPNNLTDVLASLLQREALCDVTLACDGETVKAHQTILSACSPYFESIFMQNSHPHPIIFLKDVKFSEIKSLLDFMYKGEVNVGQNMLPMFLKTAESLQVRGLTENNTLNPKTEERSTPSVSAENLSARGDFATPPVAHTAGAPLTPLGAPQQPPPHAPHVPPEKRRRKNSTVPREDIDLSYRPYEGQVKSSKGSTGSGSEPSTPPPAHALHGRAARSPAHTPLVKQEPDSPYPHHMHPPNYDQTHLPTMDRMNDMAAMLTPHPLTNDCNETDQIIQPHPDQTDTIDGSKGWHMRLTFERVAGALNLHRCKLCGKVVTHIRNHYHVHFPGRFECPLCRATYTRSDNLRTHCKFKHPAYNPDTRKFESQPNAAQPPHAPLFANHLDASFD</sequence>
<evidence type="ECO:0000259" key="6">
    <source>
        <dbReference type="PROSITE" id="PS50157"/>
    </source>
</evidence>
<dbReference type="Pfam" id="PF00651">
    <property type="entry name" value="BTB"/>
    <property type="match status" value="1"/>
</dbReference>
<dbReference type="GO" id="GO:0048666">
    <property type="term" value="P:neuron development"/>
    <property type="evidence" value="ECO:0007669"/>
    <property type="project" value="UniProtKB-ARBA"/>
</dbReference>
<evidence type="ECO:0000256" key="1">
    <source>
        <dbReference type="ARBA" id="ARBA00004123"/>
    </source>
</evidence>
<dbReference type="InterPro" id="IPR000210">
    <property type="entry name" value="BTB/POZ_dom"/>
</dbReference>
<feature type="domain" description="BTB" evidence="5">
    <location>
        <begin position="82"/>
        <end position="147"/>
    </location>
</feature>
<dbReference type="EMBL" id="CAVLEF010000005">
    <property type="protein sequence ID" value="CAK1544008.1"/>
    <property type="molecule type" value="Genomic_DNA"/>
</dbReference>
<keyword evidence="3" id="KW-0863">Zinc-finger</keyword>
<gene>
    <name evidence="7" type="ORF">LNINA_LOCUS3789</name>
</gene>
<feature type="compositionally biased region" description="Pro residues" evidence="4">
    <location>
        <begin position="214"/>
        <end position="223"/>
    </location>
</feature>
<reference evidence="7 8" key="1">
    <citation type="submission" date="2023-11" db="EMBL/GenBank/DDBJ databases">
        <authorList>
            <person name="Okamura Y."/>
        </authorList>
    </citation>
    <scope>NUCLEOTIDE SEQUENCE [LARGE SCALE GENOMIC DNA]</scope>
</reference>
<dbReference type="SMART" id="SM00355">
    <property type="entry name" value="ZnF_C2H2"/>
    <property type="match status" value="2"/>
</dbReference>
<feature type="domain" description="C2H2-type" evidence="6">
    <location>
        <begin position="394"/>
        <end position="422"/>
    </location>
</feature>
<dbReference type="GO" id="GO:0006357">
    <property type="term" value="P:regulation of transcription by RNA polymerase II"/>
    <property type="evidence" value="ECO:0007669"/>
    <property type="project" value="TreeGrafter"/>
</dbReference>
<dbReference type="Proteomes" id="UP001497472">
    <property type="component" value="Unassembled WGS sequence"/>
</dbReference>
<proteinExistence type="predicted"/>
<evidence type="ECO:0000313" key="7">
    <source>
        <dbReference type="EMBL" id="CAK1544008.1"/>
    </source>
</evidence>
<organism evidence="7 8">
    <name type="scientific">Leptosia nina</name>
    <dbReference type="NCBI Taxonomy" id="320188"/>
    <lineage>
        <taxon>Eukaryota</taxon>
        <taxon>Metazoa</taxon>
        <taxon>Ecdysozoa</taxon>
        <taxon>Arthropoda</taxon>
        <taxon>Hexapoda</taxon>
        <taxon>Insecta</taxon>
        <taxon>Pterygota</taxon>
        <taxon>Neoptera</taxon>
        <taxon>Endopterygota</taxon>
        <taxon>Lepidoptera</taxon>
        <taxon>Glossata</taxon>
        <taxon>Ditrysia</taxon>
        <taxon>Papilionoidea</taxon>
        <taxon>Pieridae</taxon>
        <taxon>Pierinae</taxon>
        <taxon>Leptosia</taxon>
    </lineage>
</organism>
<feature type="compositionally biased region" description="Low complexity" evidence="4">
    <location>
        <begin position="252"/>
        <end position="264"/>
    </location>
</feature>
<keyword evidence="2" id="KW-0539">Nucleus</keyword>
<accession>A0AAV1J721</accession>
<feature type="region of interest" description="Disordered" evidence="4">
    <location>
        <begin position="165"/>
        <end position="308"/>
    </location>
</feature>
<dbReference type="InterPro" id="IPR013087">
    <property type="entry name" value="Znf_C2H2_type"/>
</dbReference>
<dbReference type="FunFam" id="3.30.710.10:FF:000138">
    <property type="entry name" value="Fruitless, isoform N"/>
    <property type="match status" value="1"/>
</dbReference>
<dbReference type="Gene3D" id="3.30.710.10">
    <property type="entry name" value="Potassium Channel Kv1.1, Chain A"/>
    <property type="match status" value="1"/>
</dbReference>
<evidence type="ECO:0000313" key="8">
    <source>
        <dbReference type="Proteomes" id="UP001497472"/>
    </source>
</evidence>
<dbReference type="SUPFAM" id="SSF57667">
    <property type="entry name" value="beta-beta-alpha zinc fingers"/>
    <property type="match status" value="1"/>
</dbReference>
<keyword evidence="8" id="KW-1185">Reference proteome</keyword>
<comment type="subcellular location">
    <subcellularLocation>
        <location evidence="1">Nucleus</location>
    </subcellularLocation>
</comment>
<dbReference type="CDD" id="cd18315">
    <property type="entry name" value="BTB_POZ_BAB-like"/>
    <property type="match status" value="1"/>
</dbReference>
<keyword evidence="3" id="KW-0479">Metal-binding</keyword>
<dbReference type="InterPro" id="IPR036236">
    <property type="entry name" value="Znf_C2H2_sf"/>
</dbReference>
<dbReference type="Gene3D" id="3.30.160.60">
    <property type="entry name" value="Classic Zinc Finger"/>
    <property type="match status" value="1"/>
</dbReference>
<protein>
    <recommendedName>
        <fullName evidence="9">Fruitless</fullName>
    </recommendedName>
</protein>
<dbReference type="PROSITE" id="PS50157">
    <property type="entry name" value="ZINC_FINGER_C2H2_2"/>
    <property type="match status" value="1"/>
</dbReference>